<dbReference type="SUPFAM" id="SSF53720">
    <property type="entry name" value="ALDH-like"/>
    <property type="match status" value="1"/>
</dbReference>
<comment type="catalytic activity">
    <reaction evidence="6">
        <text>L-histidinol + 2 NAD(+) + H2O = L-histidine + 2 NADH + 3 H(+)</text>
        <dbReference type="Rhea" id="RHEA:20641"/>
        <dbReference type="ChEBI" id="CHEBI:15377"/>
        <dbReference type="ChEBI" id="CHEBI:15378"/>
        <dbReference type="ChEBI" id="CHEBI:57540"/>
        <dbReference type="ChEBI" id="CHEBI:57595"/>
        <dbReference type="ChEBI" id="CHEBI:57699"/>
        <dbReference type="ChEBI" id="CHEBI:57945"/>
        <dbReference type="EC" id="1.1.1.23"/>
    </reaction>
</comment>
<keyword evidence="6 9" id="KW-0520">NAD</keyword>
<dbReference type="RefSeq" id="WP_133956906.1">
    <property type="nucleotide sequence ID" value="NZ_SORI01000004.1"/>
</dbReference>
<comment type="cofactor">
    <cofactor evidence="1">
        <name>Zn(2+)</name>
        <dbReference type="ChEBI" id="CHEBI:29105"/>
    </cofactor>
</comment>
<dbReference type="PANTHER" id="PTHR21256">
    <property type="entry name" value="HISTIDINOL DEHYDROGENASE HDH"/>
    <property type="match status" value="1"/>
</dbReference>
<dbReference type="FunFam" id="3.40.50.1980:FF:000001">
    <property type="entry name" value="Histidinol dehydrogenase"/>
    <property type="match status" value="1"/>
</dbReference>
<dbReference type="Gene3D" id="3.40.50.1980">
    <property type="entry name" value="Nitrogenase molybdenum iron protein domain"/>
    <property type="match status" value="2"/>
</dbReference>
<comment type="pathway">
    <text evidence="6">Amino-acid biosynthesis; L-histidine biosynthesis; L-histidine from 5-phospho-alpha-D-ribose 1-diphosphate: step 9/9.</text>
</comment>
<proteinExistence type="inferred from homology"/>
<feature type="binding site" evidence="6 9">
    <location>
        <position position="204"/>
    </location>
    <ligand>
        <name>NAD(+)</name>
        <dbReference type="ChEBI" id="CHEBI:57540"/>
    </ligand>
</feature>
<accession>A0A4R8M8G7</accession>
<dbReference type="GO" id="GO:0000105">
    <property type="term" value="P:L-histidine biosynthetic process"/>
    <property type="evidence" value="ECO:0007669"/>
    <property type="project" value="UniProtKB-UniRule"/>
</dbReference>
<dbReference type="UniPathway" id="UPA00031">
    <property type="reaction ID" value="UER00014"/>
</dbReference>
<keyword evidence="6" id="KW-0028">Amino-acid biosynthesis</keyword>
<dbReference type="EC" id="1.1.1.23" evidence="6"/>
<evidence type="ECO:0000313" key="11">
    <source>
        <dbReference type="EMBL" id="TDY61859.1"/>
    </source>
</evidence>
<dbReference type="GO" id="GO:0051287">
    <property type="term" value="F:NAD binding"/>
    <property type="evidence" value="ECO:0007669"/>
    <property type="project" value="InterPro"/>
</dbReference>
<name>A0A4R8M8G7_9BACT</name>
<evidence type="ECO:0000313" key="12">
    <source>
        <dbReference type="Proteomes" id="UP000295066"/>
    </source>
</evidence>
<keyword evidence="4" id="KW-0862">Zinc</keyword>
<dbReference type="Pfam" id="PF00815">
    <property type="entry name" value="Histidinol_dh"/>
    <property type="match status" value="1"/>
</dbReference>
<gene>
    <name evidence="6" type="primary">hisD</name>
    <name evidence="11" type="ORF">C8D99_104100</name>
</gene>
<dbReference type="HAMAP" id="MF_01024">
    <property type="entry name" value="HisD"/>
    <property type="match status" value="1"/>
</dbReference>
<comment type="caution">
    <text evidence="11">The sequence shown here is derived from an EMBL/GenBank/DDBJ whole genome shotgun (WGS) entry which is preliminary data.</text>
</comment>
<keyword evidence="3" id="KW-0479">Metal-binding</keyword>
<keyword evidence="12" id="KW-1185">Reference proteome</keyword>
<feature type="active site" description="Proton acceptor" evidence="6 8">
    <location>
        <position position="318"/>
    </location>
</feature>
<comment type="caution">
    <text evidence="6">Lacks conserved residue(s) required for the propagation of feature annotation.</text>
</comment>
<dbReference type="PIRSF" id="PIRSF000099">
    <property type="entry name" value="Histidinol_dh"/>
    <property type="match status" value="1"/>
</dbReference>
<dbReference type="EMBL" id="SORI01000004">
    <property type="protein sequence ID" value="TDY61859.1"/>
    <property type="molecule type" value="Genomic_DNA"/>
</dbReference>
<dbReference type="GO" id="GO:0005737">
    <property type="term" value="C:cytoplasm"/>
    <property type="evidence" value="ECO:0007669"/>
    <property type="project" value="TreeGrafter"/>
</dbReference>
<keyword evidence="6" id="KW-0368">Histidine biosynthesis</keyword>
<dbReference type="InterPro" id="IPR001692">
    <property type="entry name" value="Histidinol_DH_CS"/>
</dbReference>
<evidence type="ECO:0000256" key="4">
    <source>
        <dbReference type="ARBA" id="ARBA00022833"/>
    </source>
</evidence>
<evidence type="ECO:0000256" key="8">
    <source>
        <dbReference type="PIRSR" id="PIRSR000099-1"/>
    </source>
</evidence>
<dbReference type="Gene3D" id="1.20.5.1300">
    <property type="match status" value="1"/>
</dbReference>
<keyword evidence="5 6" id="KW-0560">Oxidoreductase</keyword>
<dbReference type="CDD" id="cd06572">
    <property type="entry name" value="Histidinol_dh"/>
    <property type="match status" value="1"/>
</dbReference>
<dbReference type="GO" id="GO:0004399">
    <property type="term" value="F:histidinol dehydrogenase activity"/>
    <property type="evidence" value="ECO:0007669"/>
    <property type="project" value="UniProtKB-UniRule"/>
</dbReference>
<evidence type="ECO:0000256" key="9">
    <source>
        <dbReference type="PIRSR" id="PIRSR000099-2"/>
    </source>
</evidence>
<dbReference type="AlphaFoldDB" id="A0A4R8M8G7"/>
<dbReference type="NCBIfam" id="TIGR00069">
    <property type="entry name" value="hisD"/>
    <property type="match status" value="1"/>
</dbReference>
<reference evidence="11 12" key="1">
    <citation type="submission" date="2019-03" db="EMBL/GenBank/DDBJ databases">
        <title>Genomic Encyclopedia of Type Strains, Phase IV (KMG-IV): sequencing the most valuable type-strain genomes for metagenomic binning, comparative biology and taxonomic classification.</title>
        <authorList>
            <person name="Goeker M."/>
        </authorList>
    </citation>
    <scope>NUCLEOTIDE SEQUENCE [LARGE SCALE GENOMIC DNA]</scope>
    <source>
        <strain evidence="11 12">DSM 25964</strain>
    </source>
</reference>
<comment type="similarity">
    <text evidence="2 6 7 10">Belongs to the histidinol dehydrogenase family.</text>
</comment>
<dbReference type="FunFam" id="3.40.50.1980:FF:000026">
    <property type="entry name" value="Histidinol dehydrogenase"/>
    <property type="match status" value="1"/>
</dbReference>
<dbReference type="InterPro" id="IPR016161">
    <property type="entry name" value="Ald_DH/histidinol_DH"/>
</dbReference>
<organism evidence="11 12">
    <name type="scientific">Aminivibrio pyruvatiphilus</name>
    <dbReference type="NCBI Taxonomy" id="1005740"/>
    <lineage>
        <taxon>Bacteria</taxon>
        <taxon>Thermotogati</taxon>
        <taxon>Synergistota</taxon>
        <taxon>Synergistia</taxon>
        <taxon>Synergistales</taxon>
        <taxon>Aminobacteriaceae</taxon>
        <taxon>Aminivibrio</taxon>
    </lineage>
</organism>
<dbReference type="PROSITE" id="PS00611">
    <property type="entry name" value="HISOL_DEHYDROGENASE"/>
    <property type="match status" value="1"/>
</dbReference>
<evidence type="ECO:0000256" key="1">
    <source>
        <dbReference type="ARBA" id="ARBA00001947"/>
    </source>
</evidence>
<dbReference type="OrthoDB" id="9805269at2"/>
<evidence type="ECO:0000256" key="2">
    <source>
        <dbReference type="ARBA" id="ARBA00010178"/>
    </source>
</evidence>
<comment type="function">
    <text evidence="6">Catalyzes the sequential NAD-dependent oxidations of L-histidinol to L-histidinaldehyde and then to L-histidine.</text>
</comment>
<protein>
    <recommendedName>
        <fullName evidence="6">Histidinol dehydrogenase</fullName>
        <shortName evidence="6">HDH</shortName>
        <ecNumber evidence="6">1.1.1.23</ecNumber>
    </recommendedName>
</protein>
<sequence length="428" mass="45936">MIVFKEAEISGATETASVEKTVRDILDAVRSGGDEAVRNYTEKFDGFRPASLRVEEKTVREAYGKVAPETVETLQFAALRIRDFALKQRECMKELRWEISPGVVLGHRLIPVASCGCYVPAGRYPLPSSALMSAIPAKVAGVKRIAACSPASRGQEGIHPAVLVAMDIAGVDEIYCMGGAQAVGALAFGTETLKPVDIIAGPGNRYVTEAKRQVSGSVGIDMLAGPSEVVIIADGSANPEWVAADALARCEHDPNSWTVIVTTSRELAEKTSGEILRQAEILPTGKLALEAWRNNGRILLADSLEEAVTITDEIAPEHLQVMTENSGETAEKLNNFGSLFIGPYAPVAFGDYVSGPNHILPTVRCARFSNGVYAGTFIKVSSYQEISREGAYSLAEKCVSFADLEGLFGHKRSAELRKKDGGCDREQG</sequence>
<dbReference type="Proteomes" id="UP000295066">
    <property type="component" value="Unassembled WGS sequence"/>
</dbReference>
<evidence type="ECO:0000256" key="10">
    <source>
        <dbReference type="RuleBase" id="RU004175"/>
    </source>
</evidence>
<feature type="binding site" evidence="6 9">
    <location>
        <position position="118"/>
    </location>
    <ligand>
        <name>NAD(+)</name>
        <dbReference type="ChEBI" id="CHEBI:57540"/>
    </ligand>
</feature>
<dbReference type="PANTHER" id="PTHR21256:SF2">
    <property type="entry name" value="HISTIDINE BIOSYNTHESIS TRIFUNCTIONAL PROTEIN"/>
    <property type="match status" value="1"/>
</dbReference>
<evidence type="ECO:0000256" key="7">
    <source>
        <dbReference type="PIRNR" id="PIRNR000099"/>
    </source>
</evidence>
<feature type="binding site" evidence="6 9">
    <location>
        <position position="181"/>
    </location>
    <ligand>
        <name>NAD(+)</name>
        <dbReference type="ChEBI" id="CHEBI:57540"/>
    </ligand>
</feature>
<evidence type="ECO:0000256" key="3">
    <source>
        <dbReference type="ARBA" id="ARBA00022723"/>
    </source>
</evidence>
<dbReference type="PRINTS" id="PR00083">
    <property type="entry name" value="HOLDHDRGNASE"/>
</dbReference>
<dbReference type="InterPro" id="IPR012131">
    <property type="entry name" value="Hstdl_DH"/>
</dbReference>
<evidence type="ECO:0000256" key="6">
    <source>
        <dbReference type="HAMAP-Rule" id="MF_01024"/>
    </source>
</evidence>
<evidence type="ECO:0000256" key="5">
    <source>
        <dbReference type="ARBA" id="ARBA00023002"/>
    </source>
</evidence>
<feature type="active site" description="Proton acceptor" evidence="6 8">
    <location>
        <position position="317"/>
    </location>
</feature>
<dbReference type="InterPro" id="IPR022695">
    <property type="entry name" value="Histidinol_DH_monofunct"/>
</dbReference>
<dbReference type="GO" id="GO:0046872">
    <property type="term" value="F:metal ion binding"/>
    <property type="evidence" value="ECO:0007669"/>
    <property type="project" value="UniProtKB-KW"/>
</dbReference>